<dbReference type="EMBL" id="CM056743">
    <property type="protein sequence ID" value="KAJ8671534.1"/>
    <property type="molecule type" value="Genomic_DNA"/>
</dbReference>
<proteinExistence type="predicted"/>
<evidence type="ECO:0000313" key="1">
    <source>
        <dbReference type="EMBL" id="KAJ8671534.1"/>
    </source>
</evidence>
<keyword evidence="2" id="KW-1185">Reference proteome</keyword>
<gene>
    <name evidence="1" type="ORF">QAD02_002793</name>
</gene>
<name>A0ACC2NKA0_9HYME</name>
<reference evidence="1" key="1">
    <citation type="submission" date="2023-04" db="EMBL/GenBank/DDBJ databases">
        <title>A chromosome-level genome assembly of the parasitoid wasp Eretmocerus hayati.</title>
        <authorList>
            <person name="Zhong Y."/>
            <person name="Liu S."/>
            <person name="Liu Y."/>
        </authorList>
    </citation>
    <scope>NUCLEOTIDE SEQUENCE</scope>
    <source>
        <strain evidence="1">ZJU_SS_LIU_2023</strain>
    </source>
</reference>
<evidence type="ECO:0000313" key="2">
    <source>
        <dbReference type="Proteomes" id="UP001239111"/>
    </source>
</evidence>
<protein>
    <submittedName>
        <fullName evidence="1">Uncharacterized protein</fullName>
    </submittedName>
</protein>
<organism evidence="1 2">
    <name type="scientific">Eretmocerus hayati</name>
    <dbReference type="NCBI Taxonomy" id="131215"/>
    <lineage>
        <taxon>Eukaryota</taxon>
        <taxon>Metazoa</taxon>
        <taxon>Ecdysozoa</taxon>
        <taxon>Arthropoda</taxon>
        <taxon>Hexapoda</taxon>
        <taxon>Insecta</taxon>
        <taxon>Pterygota</taxon>
        <taxon>Neoptera</taxon>
        <taxon>Endopterygota</taxon>
        <taxon>Hymenoptera</taxon>
        <taxon>Apocrita</taxon>
        <taxon>Proctotrupomorpha</taxon>
        <taxon>Chalcidoidea</taxon>
        <taxon>Aphelinidae</taxon>
        <taxon>Aphelininae</taxon>
        <taxon>Eretmocerus</taxon>
    </lineage>
</organism>
<accession>A0ACC2NKA0</accession>
<dbReference type="Proteomes" id="UP001239111">
    <property type="component" value="Chromosome 3"/>
</dbReference>
<comment type="caution">
    <text evidence="1">The sequence shown here is derived from an EMBL/GenBank/DDBJ whole genome shotgun (WGS) entry which is preliminary data.</text>
</comment>
<sequence>MIAPYKYLILFGAIIAVNAVPEWQLKSFPSESGIFFENYGALKIIRSHHQHYIKIDIEDLNAINQTYKNELESVISLCRNLTGDDRRFKNRLENIRGQLDQAKIRYRLVKNYFLRGGDEVFDGANSSGINLVNPTVTQFEPVIDSGRSLMLMEVEIHSLMPILHNLLQVARYGFYEAVVGDNGTDYPGPTKNWVYAMGSAIRLQILIWEKILDIFELSLRNIISPYLLGNERLEEFKIYMEMGFPGLN</sequence>